<gene>
    <name evidence="1" type="ORF">C8F04DRAFT_1273246</name>
</gene>
<dbReference type="AlphaFoldDB" id="A0AAD6S8N2"/>
<comment type="caution">
    <text evidence="1">The sequence shown here is derived from an EMBL/GenBank/DDBJ whole genome shotgun (WGS) entry which is preliminary data.</text>
</comment>
<keyword evidence="2" id="KW-1185">Reference proteome</keyword>
<evidence type="ECO:0000313" key="1">
    <source>
        <dbReference type="EMBL" id="KAJ7021835.1"/>
    </source>
</evidence>
<name>A0AAD6S8N2_9AGAR</name>
<dbReference type="EMBL" id="JARJCM010000222">
    <property type="protein sequence ID" value="KAJ7021835.1"/>
    <property type="molecule type" value="Genomic_DNA"/>
</dbReference>
<organism evidence="1 2">
    <name type="scientific">Mycena alexandri</name>
    <dbReference type="NCBI Taxonomy" id="1745969"/>
    <lineage>
        <taxon>Eukaryota</taxon>
        <taxon>Fungi</taxon>
        <taxon>Dikarya</taxon>
        <taxon>Basidiomycota</taxon>
        <taxon>Agaricomycotina</taxon>
        <taxon>Agaricomycetes</taxon>
        <taxon>Agaricomycetidae</taxon>
        <taxon>Agaricales</taxon>
        <taxon>Marasmiineae</taxon>
        <taxon>Mycenaceae</taxon>
        <taxon>Mycena</taxon>
    </lineage>
</organism>
<dbReference type="Proteomes" id="UP001218188">
    <property type="component" value="Unassembled WGS sequence"/>
</dbReference>
<sequence>MIRYIAKLARGKGYYLCANSGGDNAGHAQTRIIELMDAAYEFCVVPRLPAEAIIYTLELVPFLDIPKISTINDDFSWLYGVFEHITLTDELHLECLLRVLSRALSSTEGAPKPPVAFLQTLVRVLALPCLPQFERYSDVRSLISKVVCRQYLWFLNDELGPILQQHWVWAKLAQFSDAQPYIALGERLSKKPEWKELMWQDLPVWLAQVWRLGRLPDDSDYFHMFRDTLQRVWDTNSDEAKHLGGDQTTLAMIFMALENVWHHLALGNFSWDRHWDCLPLVLLLESTASAVFYPLSIACTFHPPSRHLKDTVLVRLAAALIRAGIQVSQEAENNLELGKNSGNEVGQLITKVGLFLNQELRNLKQADVVTQENSWEVLTIEDSLMAEITSMRMTFEEEATSEEDSI</sequence>
<accession>A0AAD6S8N2</accession>
<evidence type="ECO:0000313" key="2">
    <source>
        <dbReference type="Proteomes" id="UP001218188"/>
    </source>
</evidence>
<protein>
    <submittedName>
        <fullName evidence="1">Uncharacterized protein</fullName>
    </submittedName>
</protein>
<proteinExistence type="predicted"/>
<reference evidence="1" key="1">
    <citation type="submission" date="2023-03" db="EMBL/GenBank/DDBJ databases">
        <title>Massive genome expansion in bonnet fungi (Mycena s.s.) driven by repeated elements and novel gene families across ecological guilds.</title>
        <authorList>
            <consortium name="Lawrence Berkeley National Laboratory"/>
            <person name="Harder C.B."/>
            <person name="Miyauchi S."/>
            <person name="Viragh M."/>
            <person name="Kuo A."/>
            <person name="Thoen E."/>
            <person name="Andreopoulos B."/>
            <person name="Lu D."/>
            <person name="Skrede I."/>
            <person name="Drula E."/>
            <person name="Henrissat B."/>
            <person name="Morin E."/>
            <person name="Kohler A."/>
            <person name="Barry K."/>
            <person name="LaButti K."/>
            <person name="Morin E."/>
            <person name="Salamov A."/>
            <person name="Lipzen A."/>
            <person name="Mereny Z."/>
            <person name="Hegedus B."/>
            <person name="Baldrian P."/>
            <person name="Stursova M."/>
            <person name="Weitz H."/>
            <person name="Taylor A."/>
            <person name="Grigoriev I.V."/>
            <person name="Nagy L.G."/>
            <person name="Martin F."/>
            <person name="Kauserud H."/>
        </authorList>
    </citation>
    <scope>NUCLEOTIDE SEQUENCE</scope>
    <source>
        <strain evidence="1">CBHHK200</strain>
    </source>
</reference>